<dbReference type="EMBL" id="PVTF01000006">
    <property type="protein sequence ID" value="PRY40630.1"/>
    <property type="molecule type" value="Genomic_DNA"/>
</dbReference>
<feature type="chain" id="PRO_5015783962" description="Secreted protein" evidence="1">
    <location>
        <begin position="23"/>
        <end position="162"/>
    </location>
</feature>
<keyword evidence="3" id="KW-1185">Reference proteome</keyword>
<reference evidence="2 3" key="1">
    <citation type="submission" date="2018-03" db="EMBL/GenBank/DDBJ databases">
        <title>Genomic Encyclopedia of Archaeal and Bacterial Type Strains, Phase II (KMG-II): from individual species to whole genera.</title>
        <authorList>
            <person name="Goeker M."/>
        </authorList>
    </citation>
    <scope>NUCLEOTIDE SEQUENCE [LARGE SCALE GENOMIC DNA]</scope>
    <source>
        <strain evidence="2 3">DSM 44720</strain>
    </source>
</reference>
<dbReference type="OrthoDB" id="4401005at2"/>
<evidence type="ECO:0000313" key="2">
    <source>
        <dbReference type="EMBL" id="PRY40630.1"/>
    </source>
</evidence>
<gene>
    <name evidence="2" type="ORF">CLV43_106371</name>
</gene>
<evidence type="ECO:0000313" key="3">
    <source>
        <dbReference type="Proteomes" id="UP000239494"/>
    </source>
</evidence>
<protein>
    <recommendedName>
        <fullName evidence="4">Secreted protein</fullName>
    </recommendedName>
</protein>
<accession>A0A2T0T4N4</accession>
<dbReference type="RefSeq" id="WP_146174867.1">
    <property type="nucleotide sequence ID" value="NZ_PVTF01000006.1"/>
</dbReference>
<sequence length="162" mass="16299">MPFRPVLAAALLVLVVPTPAAATPACTGVAVAVDLPDGLVVRCAPGDSGDARTALERTGLAVRAGTSTGPYGDRGYVCRIEGVPAAAADACDGHVDGKAHWKVWRVGVDPVAWRGSGTGGGPGALRVCPGSLVGFSYGARSNTMSAPPDRVVAEPGWLPPNC</sequence>
<feature type="signal peptide" evidence="1">
    <location>
        <begin position="1"/>
        <end position="22"/>
    </location>
</feature>
<evidence type="ECO:0008006" key="4">
    <source>
        <dbReference type="Google" id="ProtNLM"/>
    </source>
</evidence>
<organism evidence="2 3">
    <name type="scientific">Umezawaea tangerina</name>
    <dbReference type="NCBI Taxonomy" id="84725"/>
    <lineage>
        <taxon>Bacteria</taxon>
        <taxon>Bacillati</taxon>
        <taxon>Actinomycetota</taxon>
        <taxon>Actinomycetes</taxon>
        <taxon>Pseudonocardiales</taxon>
        <taxon>Pseudonocardiaceae</taxon>
        <taxon>Umezawaea</taxon>
    </lineage>
</organism>
<dbReference type="AlphaFoldDB" id="A0A2T0T4N4"/>
<dbReference type="Proteomes" id="UP000239494">
    <property type="component" value="Unassembled WGS sequence"/>
</dbReference>
<proteinExistence type="predicted"/>
<evidence type="ECO:0000256" key="1">
    <source>
        <dbReference type="SAM" id="SignalP"/>
    </source>
</evidence>
<comment type="caution">
    <text evidence="2">The sequence shown here is derived from an EMBL/GenBank/DDBJ whole genome shotgun (WGS) entry which is preliminary data.</text>
</comment>
<keyword evidence="1" id="KW-0732">Signal</keyword>
<name>A0A2T0T4N4_9PSEU</name>